<keyword evidence="1" id="KW-0812">Transmembrane</keyword>
<comment type="caution">
    <text evidence="2">The sequence shown here is derived from an EMBL/GenBank/DDBJ whole genome shotgun (WGS) entry which is preliminary data.</text>
</comment>
<proteinExistence type="predicted"/>
<protein>
    <submittedName>
        <fullName evidence="2">Uncharacterized protein</fullName>
    </submittedName>
</protein>
<evidence type="ECO:0000313" key="2">
    <source>
        <dbReference type="EMBL" id="KHN72853.1"/>
    </source>
</evidence>
<reference evidence="2 3" key="1">
    <citation type="submission" date="2014-11" db="EMBL/GenBank/DDBJ databases">
        <title>Genetic blueprint of the zoonotic pathogen Toxocara canis.</title>
        <authorList>
            <person name="Zhu X.-Q."/>
            <person name="Korhonen P.K."/>
            <person name="Cai H."/>
            <person name="Young N.D."/>
            <person name="Nejsum P."/>
            <person name="von Samson-Himmelstjerna G."/>
            <person name="Boag P.R."/>
            <person name="Tan P."/>
            <person name="Li Q."/>
            <person name="Min J."/>
            <person name="Yang Y."/>
            <person name="Wang X."/>
            <person name="Fang X."/>
            <person name="Hall R.S."/>
            <person name="Hofmann A."/>
            <person name="Sternberg P.W."/>
            <person name="Jex A.R."/>
            <person name="Gasser R.B."/>
        </authorList>
    </citation>
    <scope>NUCLEOTIDE SEQUENCE [LARGE SCALE GENOMIC DNA]</scope>
    <source>
        <strain evidence="2">PN_DK_2014</strain>
    </source>
</reference>
<dbReference type="EMBL" id="JPKZ01003186">
    <property type="protein sequence ID" value="KHN72853.1"/>
    <property type="molecule type" value="Genomic_DNA"/>
</dbReference>
<dbReference type="AlphaFoldDB" id="A0A0B2UTY7"/>
<feature type="non-terminal residue" evidence="2">
    <location>
        <position position="171"/>
    </location>
</feature>
<keyword evidence="3" id="KW-1185">Reference proteome</keyword>
<sequence>FAVNFDLLCVLENISFRKKILVLKRILPFVYPTAREAKSCVIFFAESFVALLCTAAVLSFFFCKVFLFLCVNFHVIFDAHMLSYQLLLVLFKIFLKKKREKFCVRYAFDCENHTVFFFVISTFSERSIRLEDFNLLSCAALPERLTYLFSKIFKRLLPSFSLIFCLHVQCR</sequence>
<feature type="non-terminal residue" evidence="2">
    <location>
        <position position="1"/>
    </location>
</feature>
<accession>A0A0B2UTY7</accession>
<evidence type="ECO:0000256" key="1">
    <source>
        <dbReference type="SAM" id="Phobius"/>
    </source>
</evidence>
<gene>
    <name evidence="2" type="ORF">Tcan_00907</name>
</gene>
<dbReference type="Proteomes" id="UP000031036">
    <property type="component" value="Unassembled WGS sequence"/>
</dbReference>
<organism evidence="2 3">
    <name type="scientific">Toxocara canis</name>
    <name type="common">Canine roundworm</name>
    <dbReference type="NCBI Taxonomy" id="6265"/>
    <lineage>
        <taxon>Eukaryota</taxon>
        <taxon>Metazoa</taxon>
        <taxon>Ecdysozoa</taxon>
        <taxon>Nematoda</taxon>
        <taxon>Chromadorea</taxon>
        <taxon>Rhabditida</taxon>
        <taxon>Spirurina</taxon>
        <taxon>Ascaridomorpha</taxon>
        <taxon>Ascaridoidea</taxon>
        <taxon>Toxocaridae</taxon>
        <taxon>Toxocara</taxon>
    </lineage>
</organism>
<keyword evidence="1" id="KW-0472">Membrane</keyword>
<feature type="transmembrane region" description="Helical" evidence="1">
    <location>
        <begin position="75"/>
        <end position="95"/>
    </location>
</feature>
<keyword evidence="1" id="KW-1133">Transmembrane helix</keyword>
<evidence type="ECO:0000313" key="3">
    <source>
        <dbReference type="Proteomes" id="UP000031036"/>
    </source>
</evidence>
<feature type="transmembrane region" description="Helical" evidence="1">
    <location>
        <begin position="48"/>
        <end position="69"/>
    </location>
</feature>
<name>A0A0B2UTY7_TOXCA</name>